<dbReference type="PANTHER" id="PTHR35910">
    <property type="entry name" value="2EXR DOMAIN-CONTAINING PROTEIN"/>
    <property type="match status" value="1"/>
</dbReference>
<protein>
    <recommendedName>
        <fullName evidence="2">2EXR domain-containing protein</fullName>
    </recommendedName>
</protein>
<evidence type="ECO:0000256" key="1">
    <source>
        <dbReference type="SAM" id="MobiDB-lite"/>
    </source>
</evidence>
<evidence type="ECO:0000259" key="2">
    <source>
        <dbReference type="Pfam" id="PF20150"/>
    </source>
</evidence>
<sequence length="445" mass="52851">MFHPFKRLPLELRIEIWLYAMPEPRLVKLLEHVAEEYNEDEYNHDLFSKLYCSPAEVHDFDLQYLDCHDEEYDDDEWDPVRICYARSSLPSMYKIDPSLQHFKQAWKFPPDRPEGKLQTQLERFNFTSSYPRPEMPLHLLKDCSDMVEVFDATRRGYLWSSSPIPALLHTCKESRNAMQRAGYELTFRHRTSGPRIWFNFNHDTLYLRRAPIRDFRGEGLSRTLDQGPWNLGQLSPNDLARVERVALENMLTGNVTSPREDFESHAIRLFGNLKEVLLVRNHRPAKLELEYGSNEYDVDYIPDYDEGEDEWGHIETETDLWRPMDYTTADIFSTRWIERDRYIFSDLRFSHLRNGGNEESYWTTTAGKLEKFLKSQQEWAVKCDIPRWNIPRVRIVQVVTRSQAEEIICHRQEYAKRGQHREQMTPPVLAEDEASRAEVQSSQYL</sequence>
<organism evidence="3 4">
    <name type="scientific">Mollisia scopiformis</name>
    <name type="common">Conifer needle endophyte fungus</name>
    <name type="synonym">Phialocephala scopiformis</name>
    <dbReference type="NCBI Taxonomy" id="149040"/>
    <lineage>
        <taxon>Eukaryota</taxon>
        <taxon>Fungi</taxon>
        <taxon>Dikarya</taxon>
        <taxon>Ascomycota</taxon>
        <taxon>Pezizomycotina</taxon>
        <taxon>Leotiomycetes</taxon>
        <taxon>Helotiales</taxon>
        <taxon>Mollisiaceae</taxon>
        <taxon>Mollisia</taxon>
    </lineage>
</organism>
<accession>A0A132BCM6</accession>
<reference evidence="3 4" key="1">
    <citation type="submission" date="2015-10" db="EMBL/GenBank/DDBJ databases">
        <title>Full genome of DAOMC 229536 Phialocephala scopiformis, a fungal endophyte of spruce producing the potent anti-insectan compound rugulosin.</title>
        <authorList>
            <consortium name="DOE Joint Genome Institute"/>
            <person name="Walker A.K."/>
            <person name="Frasz S.L."/>
            <person name="Seifert K.A."/>
            <person name="Miller J.D."/>
            <person name="Mondo S.J."/>
            <person name="Labutti K."/>
            <person name="Lipzen A."/>
            <person name="Dockter R."/>
            <person name="Kennedy M."/>
            <person name="Grigoriev I.V."/>
            <person name="Spatafora J.W."/>
        </authorList>
    </citation>
    <scope>NUCLEOTIDE SEQUENCE [LARGE SCALE GENOMIC DNA]</scope>
    <source>
        <strain evidence="3 4">CBS 120377</strain>
    </source>
</reference>
<dbReference type="InterPro" id="IPR045518">
    <property type="entry name" value="2EXR"/>
</dbReference>
<dbReference type="OrthoDB" id="3513892at2759"/>
<dbReference type="EMBL" id="KQ947430">
    <property type="protein sequence ID" value="KUJ10128.1"/>
    <property type="molecule type" value="Genomic_DNA"/>
</dbReference>
<dbReference type="Pfam" id="PF20150">
    <property type="entry name" value="2EXR"/>
    <property type="match status" value="1"/>
</dbReference>
<keyword evidence="4" id="KW-1185">Reference proteome</keyword>
<dbReference type="KEGG" id="psco:LY89DRAFT_689956"/>
<name>A0A132BCM6_MOLSC</name>
<dbReference type="GeneID" id="28825727"/>
<dbReference type="AlphaFoldDB" id="A0A132BCM6"/>
<feature type="region of interest" description="Disordered" evidence="1">
    <location>
        <begin position="416"/>
        <end position="445"/>
    </location>
</feature>
<dbReference type="RefSeq" id="XP_018064483.1">
    <property type="nucleotide sequence ID" value="XM_018216001.1"/>
</dbReference>
<gene>
    <name evidence="3" type="ORF">LY89DRAFT_689956</name>
</gene>
<proteinExistence type="predicted"/>
<evidence type="ECO:0000313" key="4">
    <source>
        <dbReference type="Proteomes" id="UP000070700"/>
    </source>
</evidence>
<dbReference type="PANTHER" id="PTHR35910:SF1">
    <property type="entry name" value="2EXR DOMAIN-CONTAINING PROTEIN"/>
    <property type="match status" value="1"/>
</dbReference>
<dbReference type="Proteomes" id="UP000070700">
    <property type="component" value="Unassembled WGS sequence"/>
</dbReference>
<evidence type="ECO:0000313" key="3">
    <source>
        <dbReference type="EMBL" id="KUJ10128.1"/>
    </source>
</evidence>
<feature type="domain" description="2EXR" evidence="2">
    <location>
        <begin position="2"/>
        <end position="205"/>
    </location>
</feature>
<dbReference type="InParanoid" id="A0A132BCM6"/>